<feature type="transmembrane region" description="Helical" evidence="8">
    <location>
        <begin position="257"/>
        <end position="275"/>
    </location>
</feature>
<feature type="transmembrane region" description="Helical" evidence="8">
    <location>
        <begin position="345"/>
        <end position="364"/>
    </location>
</feature>
<organism evidence="9 10">
    <name type="scientific">Streptomyces lavendulocolor</name>
    <dbReference type="NCBI Taxonomy" id="67316"/>
    <lineage>
        <taxon>Bacteria</taxon>
        <taxon>Bacillati</taxon>
        <taxon>Actinomycetota</taxon>
        <taxon>Actinomycetes</taxon>
        <taxon>Kitasatosporales</taxon>
        <taxon>Streptomycetaceae</taxon>
        <taxon>Streptomyces</taxon>
    </lineage>
</organism>
<feature type="transmembrane region" description="Helical" evidence="8">
    <location>
        <begin position="417"/>
        <end position="438"/>
    </location>
</feature>
<dbReference type="RefSeq" id="WP_189906362.1">
    <property type="nucleotide sequence ID" value="NZ_JBEXZO010000054.1"/>
</dbReference>
<feature type="transmembrane region" description="Helical" evidence="8">
    <location>
        <begin position="384"/>
        <end position="405"/>
    </location>
</feature>
<sequence>MTAQEQAEAATGAAPKAGSARRLRGGAVMMLGSLTSRATGFVRGAVVVAALGTVLLGDAYNVANTVPNIVYILLIGGALNSVFVPELVRAAKEHADGGAAYTDRLLTLCLTALTAITTLAVLAAPWIVSAYTDYTGAQRDLTVALARYCLPQIFFYGVFTVLGQVLNARDRFGAMMWTPVLNNVTVIAVFGLYLVIARAASTAGEVTDGQLLLLGLGSTAGIAVQALALLPSLRAAGFRWRPRFDWRGSGLGRPVRAAVWTLLLVLVNQVAYWVVTRLSTSAGVRAVAEGVREGVGYTAYSSAYQLWVVPQGIITVSLVTALLPRMSRAATDGDLAQVAAGLSRTLRTTAVAIVPAVFLFLALAPQLTGLAYQYGQVSDADARAIGWVLAAFAPGLAAFSAQYVLSRGFYALGDTRTPFLLTLVIAGVNAGASAASYALLSARWAVTGIAAAYALACTAGLCCTALVLRRRLRHPLEQALGTHLRIGVACLPGAALAYAVSGWFTERLGDGLAGDASGLMAGAALIGLSVVVLARPLRIPEVAELVAPLTRRLEASGRHRRGR</sequence>
<keyword evidence="3 8" id="KW-0812">Transmembrane</keyword>
<dbReference type="InterPro" id="IPR004268">
    <property type="entry name" value="MurJ"/>
</dbReference>
<feature type="transmembrane region" description="Helical" evidence="8">
    <location>
        <begin position="40"/>
        <end position="60"/>
    </location>
</feature>
<evidence type="ECO:0000256" key="7">
    <source>
        <dbReference type="ARBA" id="ARBA00023136"/>
    </source>
</evidence>
<accession>A0ABV2W255</accession>
<evidence type="ECO:0000256" key="2">
    <source>
        <dbReference type="ARBA" id="ARBA00022475"/>
    </source>
</evidence>
<feature type="transmembrane region" description="Helical" evidence="8">
    <location>
        <begin position="148"/>
        <end position="168"/>
    </location>
</feature>
<gene>
    <name evidence="9" type="primary">murJ</name>
    <name evidence="9" type="ORF">ABZ508_09635</name>
</gene>
<evidence type="ECO:0000256" key="3">
    <source>
        <dbReference type="ARBA" id="ARBA00022692"/>
    </source>
</evidence>
<evidence type="ECO:0000256" key="8">
    <source>
        <dbReference type="SAM" id="Phobius"/>
    </source>
</evidence>
<evidence type="ECO:0000256" key="5">
    <source>
        <dbReference type="ARBA" id="ARBA00022984"/>
    </source>
</evidence>
<evidence type="ECO:0000256" key="4">
    <source>
        <dbReference type="ARBA" id="ARBA00022960"/>
    </source>
</evidence>
<dbReference type="PRINTS" id="PR01806">
    <property type="entry name" value="VIRFACTRMVIN"/>
</dbReference>
<keyword evidence="2" id="KW-1003">Cell membrane</keyword>
<evidence type="ECO:0000313" key="9">
    <source>
        <dbReference type="EMBL" id="MEU0707621.1"/>
    </source>
</evidence>
<dbReference type="PANTHER" id="PTHR47019:SF1">
    <property type="entry name" value="LIPID II FLIPPASE MURJ"/>
    <property type="match status" value="1"/>
</dbReference>
<reference evidence="9 10" key="1">
    <citation type="submission" date="2024-06" db="EMBL/GenBank/DDBJ databases">
        <title>The Natural Products Discovery Center: Release of the First 8490 Sequenced Strains for Exploring Actinobacteria Biosynthetic Diversity.</title>
        <authorList>
            <person name="Kalkreuter E."/>
            <person name="Kautsar S.A."/>
            <person name="Yang D."/>
            <person name="Bader C.D."/>
            <person name="Teijaro C.N."/>
            <person name="Fluegel L."/>
            <person name="Davis C.M."/>
            <person name="Simpson J.R."/>
            <person name="Lauterbach L."/>
            <person name="Steele A.D."/>
            <person name="Gui C."/>
            <person name="Meng S."/>
            <person name="Li G."/>
            <person name="Viehrig K."/>
            <person name="Ye F."/>
            <person name="Su P."/>
            <person name="Kiefer A.F."/>
            <person name="Nichols A."/>
            <person name="Cepeda A.J."/>
            <person name="Yan W."/>
            <person name="Fan B."/>
            <person name="Jiang Y."/>
            <person name="Adhikari A."/>
            <person name="Zheng C.-J."/>
            <person name="Schuster L."/>
            <person name="Cowan T.M."/>
            <person name="Smanski M.J."/>
            <person name="Chevrette M.G."/>
            <person name="De Carvalho L.P.S."/>
            <person name="Shen B."/>
        </authorList>
    </citation>
    <scope>NUCLEOTIDE SEQUENCE [LARGE SCALE GENOMIC DNA]</scope>
    <source>
        <strain evidence="9 10">NPDC006337</strain>
    </source>
</reference>
<dbReference type="EMBL" id="JBEXZR010000006">
    <property type="protein sequence ID" value="MEU0707621.1"/>
    <property type="molecule type" value="Genomic_DNA"/>
</dbReference>
<comment type="subcellular location">
    <subcellularLocation>
        <location evidence="1">Cell membrane</location>
        <topology evidence="1">Multi-pass membrane protein</topology>
    </subcellularLocation>
</comment>
<dbReference type="NCBIfam" id="TIGR01695">
    <property type="entry name" value="murJ_mviN"/>
    <property type="match status" value="1"/>
</dbReference>
<feature type="transmembrane region" description="Helical" evidence="8">
    <location>
        <begin position="180"/>
        <end position="200"/>
    </location>
</feature>
<dbReference type="CDD" id="cd13123">
    <property type="entry name" value="MATE_MurJ_like"/>
    <property type="match status" value="1"/>
</dbReference>
<evidence type="ECO:0000313" key="10">
    <source>
        <dbReference type="Proteomes" id="UP001550378"/>
    </source>
</evidence>
<keyword evidence="5" id="KW-0573">Peptidoglycan synthesis</keyword>
<comment type="caution">
    <text evidence="9">The sequence shown here is derived from an EMBL/GenBank/DDBJ whole genome shotgun (WGS) entry which is preliminary data.</text>
</comment>
<feature type="transmembrane region" description="Helical" evidence="8">
    <location>
        <begin position="66"/>
        <end position="84"/>
    </location>
</feature>
<keyword evidence="6 8" id="KW-1133">Transmembrane helix</keyword>
<feature type="transmembrane region" description="Helical" evidence="8">
    <location>
        <begin position="444"/>
        <end position="468"/>
    </location>
</feature>
<evidence type="ECO:0000256" key="6">
    <source>
        <dbReference type="ARBA" id="ARBA00022989"/>
    </source>
</evidence>
<proteinExistence type="predicted"/>
<feature type="transmembrane region" description="Helical" evidence="8">
    <location>
        <begin position="516"/>
        <end position="534"/>
    </location>
</feature>
<keyword evidence="4" id="KW-0133">Cell shape</keyword>
<dbReference type="Pfam" id="PF03023">
    <property type="entry name" value="MurJ"/>
    <property type="match status" value="1"/>
</dbReference>
<dbReference type="Proteomes" id="UP001550378">
    <property type="component" value="Unassembled WGS sequence"/>
</dbReference>
<feature type="transmembrane region" description="Helical" evidence="8">
    <location>
        <begin position="304"/>
        <end position="324"/>
    </location>
</feature>
<feature type="transmembrane region" description="Helical" evidence="8">
    <location>
        <begin position="105"/>
        <end position="128"/>
    </location>
</feature>
<keyword evidence="7 8" id="KW-0472">Membrane</keyword>
<evidence type="ECO:0000256" key="1">
    <source>
        <dbReference type="ARBA" id="ARBA00004651"/>
    </source>
</evidence>
<feature type="transmembrane region" description="Helical" evidence="8">
    <location>
        <begin position="480"/>
        <end position="504"/>
    </location>
</feature>
<dbReference type="InterPro" id="IPR051050">
    <property type="entry name" value="Lipid_II_flippase_MurJ/MviN"/>
</dbReference>
<protein>
    <submittedName>
        <fullName evidence="9">Murein biosynthesis integral membrane protein MurJ</fullName>
    </submittedName>
</protein>
<dbReference type="PANTHER" id="PTHR47019">
    <property type="entry name" value="LIPID II FLIPPASE MURJ"/>
    <property type="match status" value="1"/>
</dbReference>
<name>A0ABV2W255_9ACTN</name>
<feature type="transmembrane region" description="Helical" evidence="8">
    <location>
        <begin position="212"/>
        <end position="236"/>
    </location>
</feature>
<keyword evidence="10" id="KW-1185">Reference proteome</keyword>